<protein>
    <submittedName>
        <fullName evidence="1">Uncharacterized protein</fullName>
    </submittedName>
</protein>
<evidence type="ECO:0000313" key="1">
    <source>
        <dbReference type="EMBL" id="GFQ06257.1"/>
    </source>
</evidence>
<dbReference type="AlphaFoldDB" id="A0A830D3M2"/>
<gene>
    <name evidence="1" type="ORF">PHJA_002769600</name>
</gene>
<reference evidence="1" key="1">
    <citation type="submission" date="2020-07" db="EMBL/GenBank/DDBJ databases">
        <title>Ethylene signaling mediates host invasion by parasitic plants.</title>
        <authorList>
            <person name="Yoshida S."/>
        </authorList>
    </citation>
    <scope>NUCLEOTIDE SEQUENCE</scope>
    <source>
        <strain evidence="1">Okayama</strain>
    </source>
</reference>
<comment type="caution">
    <text evidence="1">The sequence shown here is derived from an EMBL/GenBank/DDBJ whole genome shotgun (WGS) entry which is preliminary data.</text>
</comment>
<proteinExistence type="predicted"/>
<sequence>MCWYFVLLVRRIALASSTRFIHMRLSRLNYHYIVVVITFMPTKIAWCRSANAKL</sequence>
<accession>A0A830D3M2</accession>
<dbReference type="Proteomes" id="UP000653305">
    <property type="component" value="Unassembled WGS sequence"/>
</dbReference>
<organism evidence="1 2">
    <name type="scientific">Phtheirospermum japonicum</name>
    <dbReference type="NCBI Taxonomy" id="374723"/>
    <lineage>
        <taxon>Eukaryota</taxon>
        <taxon>Viridiplantae</taxon>
        <taxon>Streptophyta</taxon>
        <taxon>Embryophyta</taxon>
        <taxon>Tracheophyta</taxon>
        <taxon>Spermatophyta</taxon>
        <taxon>Magnoliopsida</taxon>
        <taxon>eudicotyledons</taxon>
        <taxon>Gunneridae</taxon>
        <taxon>Pentapetalae</taxon>
        <taxon>asterids</taxon>
        <taxon>lamiids</taxon>
        <taxon>Lamiales</taxon>
        <taxon>Orobanchaceae</taxon>
        <taxon>Orobanchaceae incertae sedis</taxon>
        <taxon>Phtheirospermum</taxon>
    </lineage>
</organism>
<evidence type="ECO:0000313" key="2">
    <source>
        <dbReference type="Proteomes" id="UP000653305"/>
    </source>
</evidence>
<dbReference type="EMBL" id="BMAC01001194">
    <property type="protein sequence ID" value="GFQ06257.1"/>
    <property type="molecule type" value="Genomic_DNA"/>
</dbReference>
<keyword evidence="2" id="KW-1185">Reference proteome</keyword>
<name>A0A830D3M2_9LAMI</name>